<evidence type="ECO:0000256" key="1">
    <source>
        <dbReference type="SAM" id="SignalP"/>
    </source>
</evidence>
<feature type="chain" id="PRO_5046105632" description="Secreted protein" evidence="1">
    <location>
        <begin position="25"/>
        <end position="102"/>
    </location>
</feature>
<organism evidence="2 3">
    <name type="scientific">Phyllosticta citribraziliensis</name>
    <dbReference type="NCBI Taxonomy" id="989973"/>
    <lineage>
        <taxon>Eukaryota</taxon>
        <taxon>Fungi</taxon>
        <taxon>Dikarya</taxon>
        <taxon>Ascomycota</taxon>
        <taxon>Pezizomycotina</taxon>
        <taxon>Dothideomycetes</taxon>
        <taxon>Dothideomycetes incertae sedis</taxon>
        <taxon>Botryosphaeriales</taxon>
        <taxon>Phyllostictaceae</taxon>
        <taxon>Phyllosticta</taxon>
    </lineage>
</organism>
<name>A0ABR1LKG2_9PEZI</name>
<proteinExistence type="predicted"/>
<keyword evidence="1" id="KW-0732">Signal</keyword>
<keyword evidence="3" id="KW-1185">Reference proteome</keyword>
<accession>A0ABR1LKG2</accession>
<reference evidence="2 3" key="1">
    <citation type="submission" date="2024-04" db="EMBL/GenBank/DDBJ databases">
        <title>Phyllosticta paracitricarpa is synonymous to the EU quarantine fungus P. citricarpa based on phylogenomic analyses.</title>
        <authorList>
            <consortium name="Lawrence Berkeley National Laboratory"/>
            <person name="Van ingen-buijs V.A."/>
            <person name="Van westerhoven A.C."/>
            <person name="Haridas S."/>
            <person name="Skiadas P."/>
            <person name="Martin F."/>
            <person name="Groenewald J.Z."/>
            <person name="Crous P.W."/>
            <person name="Seidl M.F."/>
        </authorList>
    </citation>
    <scope>NUCLEOTIDE SEQUENCE [LARGE SCALE GENOMIC DNA]</scope>
    <source>
        <strain evidence="2 3">CPC 17464</strain>
    </source>
</reference>
<dbReference type="Proteomes" id="UP001360953">
    <property type="component" value="Unassembled WGS sequence"/>
</dbReference>
<feature type="signal peptide" evidence="1">
    <location>
        <begin position="1"/>
        <end position="24"/>
    </location>
</feature>
<dbReference type="RefSeq" id="XP_066653930.1">
    <property type="nucleotide sequence ID" value="XM_066796282.1"/>
</dbReference>
<dbReference type="EMBL" id="JBBPEH010000008">
    <property type="protein sequence ID" value="KAK7535205.1"/>
    <property type="molecule type" value="Genomic_DNA"/>
</dbReference>
<evidence type="ECO:0008006" key="4">
    <source>
        <dbReference type="Google" id="ProtNLM"/>
    </source>
</evidence>
<sequence>MSLLKPLRSPALLLSCLASPFTLAFLVHASSTSCARVSKGRAEFVRYNHRGDAIARSPPLPVSAASHHLIQPSPALPCPVSSRLPVCLHCRLLPRTRAVLKH</sequence>
<protein>
    <recommendedName>
        <fullName evidence="4">Secreted protein</fullName>
    </recommendedName>
</protein>
<evidence type="ECO:0000313" key="3">
    <source>
        <dbReference type="Proteomes" id="UP001360953"/>
    </source>
</evidence>
<gene>
    <name evidence="2" type="ORF">J3D65DRAFT_444675</name>
</gene>
<dbReference type="PROSITE" id="PS51257">
    <property type="entry name" value="PROKAR_LIPOPROTEIN"/>
    <property type="match status" value="1"/>
</dbReference>
<comment type="caution">
    <text evidence="2">The sequence shown here is derived from an EMBL/GenBank/DDBJ whole genome shotgun (WGS) entry which is preliminary data.</text>
</comment>
<evidence type="ECO:0000313" key="2">
    <source>
        <dbReference type="EMBL" id="KAK7535205.1"/>
    </source>
</evidence>
<dbReference type="GeneID" id="92029188"/>